<evidence type="ECO:0000259" key="4">
    <source>
        <dbReference type="PROSITE" id="PS50102"/>
    </source>
</evidence>
<dbReference type="SMART" id="SM00360">
    <property type="entry name" value="RRM"/>
    <property type="match status" value="1"/>
</dbReference>
<dbReference type="OrthoDB" id="346839at2759"/>
<dbReference type="Gene3D" id="3.30.70.330">
    <property type="match status" value="1"/>
</dbReference>
<feature type="compositionally biased region" description="Low complexity" evidence="3">
    <location>
        <begin position="180"/>
        <end position="204"/>
    </location>
</feature>
<keyword evidence="6" id="KW-1185">Reference proteome</keyword>
<feature type="compositionally biased region" description="Low complexity" evidence="3">
    <location>
        <begin position="28"/>
        <end position="62"/>
    </location>
</feature>
<organism evidence="5 6">
    <name type="scientific">Wickerhamomyces pijperi</name>
    <name type="common">Yeast</name>
    <name type="synonym">Pichia pijperi</name>
    <dbReference type="NCBI Taxonomy" id="599730"/>
    <lineage>
        <taxon>Eukaryota</taxon>
        <taxon>Fungi</taxon>
        <taxon>Dikarya</taxon>
        <taxon>Ascomycota</taxon>
        <taxon>Saccharomycotina</taxon>
        <taxon>Saccharomycetes</taxon>
        <taxon>Phaffomycetales</taxon>
        <taxon>Wickerhamomycetaceae</taxon>
        <taxon>Wickerhamomyces</taxon>
    </lineage>
</organism>
<name>A0A9P8QEP0_WICPI</name>
<dbReference type="PROSITE" id="PS50102">
    <property type="entry name" value="RRM"/>
    <property type="match status" value="1"/>
</dbReference>
<dbReference type="InterPro" id="IPR000504">
    <property type="entry name" value="RRM_dom"/>
</dbReference>
<dbReference type="SUPFAM" id="SSF54928">
    <property type="entry name" value="RNA-binding domain, RBD"/>
    <property type="match status" value="1"/>
</dbReference>
<comment type="caution">
    <text evidence="5">The sequence shown here is derived from an EMBL/GenBank/DDBJ whole genome shotgun (WGS) entry which is preliminary data.</text>
</comment>
<feature type="compositionally biased region" description="Basic and acidic residues" evidence="3">
    <location>
        <begin position="1"/>
        <end position="17"/>
    </location>
</feature>
<gene>
    <name evidence="5" type="ORF">WICPIJ_000037</name>
</gene>
<feature type="region of interest" description="Disordered" evidence="3">
    <location>
        <begin position="1"/>
        <end position="71"/>
    </location>
</feature>
<evidence type="ECO:0000313" key="5">
    <source>
        <dbReference type="EMBL" id="KAH3688978.1"/>
    </source>
</evidence>
<dbReference type="InterPro" id="IPR012677">
    <property type="entry name" value="Nucleotide-bd_a/b_plait_sf"/>
</dbReference>
<evidence type="ECO:0000256" key="3">
    <source>
        <dbReference type="SAM" id="MobiDB-lite"/>
    </source>
</evidence>
<dbReference type="PANTHER" id="PTHR19965">
    <property type="entry name" value="RNA AND EXPORT FACTOR BINDING PROTEIN"/>
    <property type="match status" value="1"/>
</dbReference>
<evidence type="ECO:0000256" key="1">
    <source>
        <dbReference type="ARBA" id="ARBA00022884"/>
    </source>
</evidence>
<reference evidence="5" key="1">
    <citation type="journal article" date="2021" name="Open Biol.">
        <title>Shared evolutionary footprints suggest mitochondrial oxidative damage underlies multiple complex I losses in fungi.</title>
        <authorList>
            <person name="Schikora-Tamarit M.A."/>
            <person name="Marcet-Houben M."/>
            <person name="Nosek J."/>
            <person name="Gabaldon T."/>
        </authorList>
    </citation>
    <scope>NUCLEOTIDE SEQUENCE</scope>
    <source>
        <strain evidence="5">CBS2887</strain>
    </source>
</reference>
<dbReference type="EMBL" id="JAEUBG010000019">
    <property type="protein sequence ID" value="KAH3688978.1"/>
    <property type="molecule type" value="Genomic_DNA"/>
</dbReference>
<dbReference type="GO" id="GO:0003729">
    <property type="term" value="F:mRNA binding"/>
    <property type="evidence" value="ECO:0007669"/>
    <property type="project" value="TreeGrafter"/>
</dbReference>
<dbReference type="Pfam" id="PF00076">
    <property type="entry name" value="RRM_1"/>
    <property type="match status" value="1"/>
</dbReference>
<feature type="domain" description="RRM" evidence="4">
    <location>
        <begin position="80"/>
        <end position="160"/>
    </location>
</feature>
<dbReference type="InterPro" id="IPR051229">
    <property type="entry name" value="ALYREF_mRNA_export"/>
</dbReference>
<protein>
    <recommendedName>
        <fullName evidence="4">RRM domain-containing protein</fullName>
    </recommendedName>
</protein>
<proteinExistence type="predicted"/>
<feature type="compositionally biased region" description="Basic residues" evidence="3">
    <location>
        <begin position="18"/>
        <end position="27"/>
    </location>
</feature>
<reference evidence="5" key="2">
    <citation type="submission" date="2021-01" db="EMBL/GenBank/DDBJ databases">
        <authorList>
            <person name="Schikora-Tamarit M.A."/>
        </authorList>
    </citation>
    <scope>NUCLEOTIDE SEQUENCE</scope>
    <source>
        <strain evidence="5">CBS2887</strain>
    </source>
</reference>
<dbReference type="AlphaFoldDB" id="A0A9P8QEP0"/>
<dbReference type="PANTHER" id="PTHR19965:SF35">
    <property type="entry name" value="RNA ANNEALING PROTEIN YRA1"/>
    <property type="match status" value="1"/>
</dbReference>
<evidence type="ECO:0000256" key="2">
    <source>
        <dbReference type="PROSITE-ProRule" id="PRU00176"/>
    </source>
</evidence>
<accession>A0A9P8QEP0</accession>
<dbReference type="GO" id="GO:0005634">
    <property type="term" value="C:nucleus"/>
    <property type="evidence" value="ECO:0007669"/>
    <property type="project" value="TreeGrafter"/>
</dbReference>
<evidence type="ECO:0000313" key="6">
    <source>
        <dbReference type="Proteomes" id="UP000774326"/>
    </source>
</evidence>
<feature type="region of interest" description="Disordered" evidence="3">
    <location>
        <begin position="180"/>
        <end position="247"/>
    </location>
</feature>
<keyword evidence="1 2" id="KW-0694">RNA-binding</keyword>
<dbReference type="Proteomes" id="UP000774326">
    <property type="component" value="Unassembled WGS sequence"/>
</dbReference>
<sequence>MSALDKSLDEILSEKPKRNLNNRKRASVSKAKVGKAVSKPKGKASASAAGKATAGSKKTGASPKSSQAGSKQVIDVSYATKVNVYNLPKDIKQDAIRDFFSSEVGGVQSVALNYNEKGQSKGIATVVFKSSINASKAVEKYNGAPIDQGGKKLKLELIVDPTKKPLAARIVANAINAAAPAAKKGNAAGKAKQAGSTAGAAAGGRNKQAAKRGDNSKKQQQQKNKRPAKKSIEQLDQEMTDYFENKA</sequence>
<dbReference type="InterPro" id="IPR035979">
    <property type="entry name" value="RBD_domain_sf"/>
</dbReference>